<keyword evidence="3" id="KW-1185">Reference proteome</keyword>
<dbReference type="Proteomes" id="UP000635606">
    <property type="component" value="Unassembled WGS sequence"/>
</dbReference>
<dbReference type="EMBL" id="BOPH01000088">
    <property type="protein sequence ID" value="GIJ71312.1"/>
    <property type="molecule type" value="Genomic_DNA"/>
</dbReference>
<proteinExistence type="predicted"/>
<name>A0A8J3ZWA2_9ACTN</name>
<evidence type="ECO:0000256" key="1">
    <source>
        <dbReference type="SAM" id="MobiDB-lite"/>
    </source>
</evidence>
<reference evidence="2" key="1">
    <citation type="submission" date="2021-01" db="EMBL/GenBank/DDBJ databases">
        <title>Whole genome shotgun sequence of Virgisporangium ochraceum NBRC 16418.</title>
        <authorList>
            <person name="Komaki H."/>
            <person name="Tamura T."/>
        </authorList>
    </citation>
    <scope>NUCLEOTIDE SEQUENCE</scope>
    <source>
        <strain evidence="2">NBRC 16418</strain>
    </source>
</reference>
<sequence length="214" mass="23336">MPGTRAHIDHVTVGNPDRAQRDGHPMPGGMLRHEEGSDAIDREQLQRWFPHDEILLASTESLRELVSHQGTLAMLIHTGVPETFLEVVEFDRHLASGIRTLDEIYDEDGSTAPPGTGDLLFLGYAGQAFFALEGATGEIRQVHTSFRARPFAPSLRMFVRALGAVSEALREKAERKPTVDALLAVVSSELGGEADVAEPAWRTLLSDVAAYVAD</sequence>
<dbReference type="Pfam" id="PF14435">
    <property type="entry name" value="SUKH-4"/>
    <property type="match status" value="1"/>
</dbReference>
<evidence type="ECO:0008006" key="4">
    <source>
        <dbReference type="Google" id="ProtNLM"/>
    </source>
</evidence>
<organism evidence="2 3">
    <name type="scientific">Virgisporangium ochraceum</name>
    <dbReference type="NCBI Taxonomy" id="65505"/>
    <lineage>
        <taxon>Bacteria</taxon>
        <taxon>Bacillati</taxon>
        <taxon>Actinomycetota</taxon>
        <taxon>Actinomycetes</taxon>
        <taxon>Micromonosporales</taxon>
        <taxon>Micromonosporaceae</taxon>
        <taxon>Virgisporangium</taxon>
    </lineage>
</organism>
<accession>A0A8J3ZWA2</accession>
<comment type="caution">
    <text evidence="2">The sequence shown here is derived from an EMBL/GenBank/DDBJ whole genome shotgun (WGS) entry which is preliminary data.</text>
</comment>
<feature type="region of interest" description="Disordered" evidence="1">
    <location>
        <begin position="1"/>
        <end position="27"/>
    </location>
</feature>
<gene>
    <name evidence="2" type="ORF">Voc01_062290</name>
</gene>
<evidence type="ECO:0000313" key="2">
    <source>
        <dbReference type="EMBL" id="GIJ71312.1"/>
    </source>
</evidence>
<evidence type="ECO:0000313" key="3">
    <source>
        <dbReference type="Proteomes" id="UP000635606"/>
    </source>
</evidence>
<protein>
    <recommendedName>
        <fullName evidence="4">SUKH-4 immunity protein</fullName>
    </recommendedName>
</protein>
<dbReference type="RefSeq" id="WP_203931195.1">
    <property type="nucleotide sequence ID" value="NZ_BOPH01000088.1"/>
</dbReference>
<dbReference type="AlphaFoldDB" id="A0A8J3ZWA2"/>
<dbReference type="InterPro" id="IPR025851">
    <property type="entry name" value="SUKH-4"/>
</dbReference>
<feature type="compositionally biased region" description="Basic and acidic residues" evidence="1">
    <location>
        <begin position="1"/>
        <end position="10"/>
    </location>
</feature>